<proteinExistence type="predicted"/>
<organism evidence="2 3">
    <name type="scientific">Chionoecetes opilio</name>
    <name type="common">Atlantic snow crab</name>
    <name type="synonym">Cancer opilio</name>
    <dbReference type="NCBI Taxonomy" id="41210"/>
    <lineage>
        <taxon>Eukaryota</taxon>
        <taxon>Metazoa</taxon>
        <taxon>Ecdysozoa</taxon>
        <taxon>Arthropoda</taxon>
        <taxon>Crustacea</taxon>
        <taxon>Multicrustacea</taxon>
        <taxon>Malacostraca</taxon>
        <taxon>Eumalacostraca</taxon>
        <taxon>Eucarida</taxon>
        <taxon>Decapoda</taxon>
        <taxon>Pleocyemata</taxon>
        <taxon>Brachyura</taxon>
        <taxon>Eubrachyura</taxon>
        <taxon>Majoidea</taxon>
        <taxon>Majidae</taxon>
        <taxon>Chionoecetes</taxon>
    </lineage>
</organism>
<sequence>MVVGSENLRESGCVKPQVDDDESLEKDGLKGLDWDDSSDEEDDDNSDLDWLEENSYNDEEEMLREEEQEQKAAEEREANVESLSLSKIFRELHAQYYRQGMQTKQNTVQESYPTCLPFEDRPWETPVHHAILDRFISAASNPALTGG</sequence>
<accession>A0A8J4YH40</accession>
<evidence type="ECO:0000256" key="1">
    <source>
        <dbReference type="SAM" id="MobiDB-lite"/>
    </source>
</evidence>
<feature type="compositionally biased region" description="Basic and acidic residues" evidence="1">
    <location>
        <begin position="69"/>
        <end position="79"/>
    </location>
</feature>
<dbReference type="Proteomes" id="UP000770661">
    <property type="component" value="Unassembled WGS sequence"/>
</dbReference>
<dbReference type="AlphaFoldDB" id="A0A8J4YH40"/>
<comment type="caution">
    <text evidence="2">The sequence shown here is derived from an EMBL/GenBank/DDBJ whole genome shotgun (WGS) entry which is preliminary data.</text>
</comment>
<dbReference type="EMBL" id="JACEEZ010003652">
    <property type="protein sequence ID" value="KAG0727182.1"/>
    <property type="molecule type" value="Genomic_DNA"/>
</dbReference>
<name>A0A8J4YH40_CHIOP</name>
<feature type="compositionally biased region" description="Acidic residues" evidence="1">
    <location>
        <begin position="34"/>
        <end position="68"/>
    </location>
</feature>
<protein>
    <submittedName>
        <fullName evidence="2">Uncharacterized protein</fullName>
    </submittedName>
</protein>
<evidence type="ECO:0000313" key="2">
    <source>
        <dbReference type="EMBL" id="KAG0727182.1"/>
    </source>
</evidence>
<evidence type="ECO:0000313" key="3">
    <source>
        <dbReference type="Proteomes" id="UP000770661"/>
    </source>
</evidence>
<reference evidence="2" key="1">
    <citation type="submission" date="2020-07" db="EMBL/GenBank/DDBJ databases">
        <title>The High-quality genome of the commercially important snow crab, Chionoecetes opilio.</title>
        <authorList>
            <person name="Jeong J.-H."/>
            <person name="Ryu S."/>
        </authorList>
    </citation>
    <scope>NUCLEOTIDE SEQUENCE</scope>
    <source>
        <strain evidence="2">MADBK_172401_WGS</strain>
        <tissue evidence="2">Digestive gland</tissue>
    </source>
</reference>
<keyword evidence="3" id="KW-1185">Reference proteome</keyword>
<gene>
    <name evidence="2" type="ORF">GWK47_035177</name>
</gene>
<feature type="region of interest" description="Disordered" evidence="1">
    <location>
        <begin position="1"/>
        <end position="81"/>
    </location>
</feature>